<dbReference type="OrthoDB" id="3373978at2"/>
<dbReference type="SUPFAM" id="SSF56059">
    <property type="entry name" value="Glutathione synthetase ATP-binding domain-like"/>
    <property type="match status" value="1"/>
</dbReference>
<evidence type="ECO:0000313" key="2">
    <source>
        <dbReference type="Proteomes" id="UP000228945"/>
    </source>
</evidence>
<organism evidence="1 2">
    <name type="scientific">Caulobacter mirabilis</name>
    <dbReference type="NCBI Taxonomy" id="69666"/>
    <lineage>
        <taxon>Bacteria</taxon>
        <taxon>Pseudomonadati</taxon>
        <taxon>Pseudomonadota</taxon>
        <taxon>Alphaproteobacteria</taxon>
        <taxon>Caulobacterales</taxon>
        <taxon>Caulobacteraceae</taxon>
        <taxon>Caulobacter</taxon>
    </lineage>
</organism>
<sequence length="282" mass="30495">MTRLAILTPAAGVYGHAWQDNFARYEAALTRRGFQVEAMDWLQAADSGADAVLPLLAWGYHLRVPEWLAMLDAVEARGLTMINPAPLLRWNTRKTYLAELEDAEVPVVPTVFLDHPTLPQIEAARDLLGGGEIVVKPQISGGSHETVRFAPGALYEGGPTGPTMIQPFLPSVAGEGELSLLYFGGVFSHAVGKVAQGGDFRVQPQFGSKIGRAEPSQEALEVGAAVFAALDKAPAYARVDLIRHLDGSLRLMELEVLEPDLFLQYAPEAEDRLVEAVESALV</sequence>
<dbReference type="KEGG" id="cmb:CSW64_20790"/>
<dbReference type="PANTHER" id="PTHR39217:SF1">
    <property type="entry name" value="GLUTATHIONE SYNTHETASE"/>
    <property type="match status" value="1"/>
</dbReference>
<dbReference type="InterPro" id="IPR013815">
    <property type="entry name" value="ATP_grasp_subdomain_1"/>
</dbReference>
<reference evidence="1 2" key="1">
    <citation type="submission" date="2017-10" db="EMBL/GenBank/DDBJ databases">
        <title>Genome sequence of Caulobacter mirabilis FWC38.</title>
        <authorList>
            <person name="Fiebig A."/>
            <person name="Crosson S."/>
        </authorList>
    </citation>
    <scope>NUCLEOTIDE SEQUENCE [LARGE SCALE GENOMIC DNA]</scope>
    <source>
        <strain evidence="1 2">FWC 38</strain>
    </source>
</reference>
<dbReference type="Gene3D" id="3.30.470.20">
    <property type="entry name" value="ATP-grasp fold, B domain"/>
    <property type="match status" value="1"/>
</dbReference>
<dbReference type="InterPro" id="IPR053191">
    <property type="entry name" value="DcsG_Biosynth_Enzyme"/>
</dbReference>
<dbReference type="RefSeq" id="WP_099623898.1">
    <property type="nucleotide sequence ID" value="NZ_CP024201.1"/>
</dbReference>
<name>A0A2D2B312_9CAUL</name>
<dbReference type="PANTHER" id="PTHR39217">
    <property type="match status" value="1"/>
</dbReference>
<keyword evidence="2" id="KW-1185">Reference proteome</keyword>
<gene>
    <name evidence="1" type="ORF">CSW64_20790</name>
</gene>
<proteinExistence type="predicted"/>
<dbReference type="Gene3D" id="3.40.50.20">
    <property type="match status" value="1"/>
</dbReference>
<dbReference type="GO" id="GO:0005524">
    <property type="term" value="F:ATP binding"/>
    <property type="evidence" value="ECO:0007669"/>
    <property type="project" value="InterPro"/>
</dbReference>
<accession>A0A2D2B312</accession>
<dbReference type="AlphaFoldDB" id="A0A2D2B312"/>
<evidence type="ECO:0000313" key="1">
    <source>
        <dbReference type="EMBL" id="ATQ44650.1"/>
    </source>
</evidence>
<dbReference type="Gene3D" id="3.30.1490.20">
    <property type="entry name" value="ATP-grasp fold, A domain"/>
    <property type="match status" value="1"/>
</dbReference>
<protein>
    <submittedName>
        <fullName evidence="1">Transporter</fullName>
    </submittedName>
</protein>
<dbReference type="Proteomes" id="UP000228945">
    <property type="component" value="Chromosome"/>
</dbReference>
<dbReference type="EMBL" id="CP024201">
    <property type="protein sequence ID" value="ATQ44650.1"/>
    <property type="molecule type" value="Genomic_DNA"/>
</dbReference>